<name>A0A4V4ILL9_AURPU</name>
<organism evidence="1 2">
    <name type="scientific">Aureobasidium pullulans</name>
    <name type="common">Black yeast</name>
    <name type="synonym">Pullularia pullulans</name>
    <dbReference type="NCBI Taxonomy" id="5580"/>
    <lineage>
        <taxon>Eukaryota</taxon>
        <taxon>Fungi</taxon>
        <taxon>Dikarya</taxon>
        <taxon>Ascomycota</taxon>
        <taxon>Pezizomycotina</taxon>
        <taxon>Dothideomycetes</taxon>
        <taxon>Dothideomycetidae</taxon>
        <taxon>Dothideales</taxon>
        <taxon>Saccotheciaceae</taxon>
        <taxon>Aureobasidium</taxon>
    </lineage>
</organism>
<protein>
    <submittedName>
        <fullName evidence="1">Uncharacterized protein</fullName>
    </submittedName>
</protein>
<accession>A0A4V4ILL9</accession>
<gene>
    <name evidence="1" type="ORF">D6D19_10709</name>
</gene>
<reference evidence="1 2" key="1">
    <citation type="submission" date="2018-10" db="EMBL/GenBank/DDBJ databases">
        <title>Fifty Aureobasidium pullulans genomes reveal a recombining polyextremotolerant generalist.</title>
        <authorList>
            <person name="Gostincar C."/>
            <person name="Turk M."/>
            <person name="Zajc J."/>
            <person name="Gunde-Cimerman N."/>
        </authorList>
    </citation>
    <scope>NUCLEOTIDE SEQUENCE [LARGE SCALE GENOMIC DNA]</scope>
    <source>
        <strain evidence="1 2">EXF-10659</strain>
    </source>
</reference>
<evidence type="ECO:0000313" key="2">
    <source>
        <dbReference type="Proteomes" id="UP000308802"/>
    </source>
</evidence>
<dbReference type="AlphaFoldDB" id="A0A4V4ILL9"/>
<comment type="caution">
    <text evidence="1">The sequence shown here is derived from an EMBL/GenBank/DDBJ whole genome shotgun (WGS) entry which is preliminary data.</text>
</comment>
<sequence>MVPLNANAHASMWPTLSMTGPAFLRWARNIPEYRRLCERQDALPPARPGNLRANLKAIRKENEAEFDRKTERLPWNETSRTLAVTSLIDVSQLEQPADGAISSDFDISAANQSLPGHRFERYDEHLTTATVDGSDTDVSVNASVASKKGVDINNHTITAASPPVSHPTIKTTARQRKYHTYADREEAQYRYRKRHRAKVSTGLIGSSATDSKSSTADSNAIAALFPAPKLQDLVESSRTMRASMDEIADMETQLAPSHRC</sequence>
<proteinExistence type="predicted"/>
<evidence type="ECO:0000313" key="1">
    <source>
        <dbReference type="EMBL" id="THW54864.1"/>
    </source>
</evidence>
<dbReference type="Proteomes" id="UP000308802">
    <property type="component" value="Unassembled WGS sequence"/>
</dbReference>
<dbReference type="EMBL" id="QZAO01000996">
    <property type="protein sequence ID" value="THW54864.1"/>
    <property type="molecule type" value="Genomic_DNA"/>
</dbReference>